<keyword evidence="2" id="KW-0238">DNA-binding</keyword>
<reference evidence="5 6" key="1">
    <citation type="journal article" date="2019" name="Appl. Microbiol. Biotechnol.">
        <title>Uncovering carbohydrate metabolism through a genotype-phenotype association study of 56 lactic acid bacteria genomes.</title>
        <authorList>
            <person name="Buron-Moles G."/>
            <person name="Chailyan A."/>
            <person name="Dolejs I."/>
            <person name="Forster J."/>
            <person name="Miks M.H."/>
        </authorList>
    </citation>
    <scope>NUCLEOTIDE SEQUENCE [LARGE SCALE GENOMIC DNA]</scope>
    <source>
        <strain evidence="5 6">ATCC 49373</strain>
    </source>
</reference>
<keyword evidence="1" id="KW-0805">Transcription regulation</keyword>
<protein>
    <recommendedName>
        <fullName evidence="4">HTH marR-type domain-containing protein</fullName>
    </recommendedName>
</protein>
<evidence type="ECO:0000313" key="6">
    <source>
        <dbReference type="Proteomes" id="UP000294854"/>
    </source>
</evidence>
<dbReference type="SUPFAM" id="SSF46785">
    <property type="entry name" value="Winged helix' DNA-binding domain"/>
    <property type="match status" value="1"/>
</dbReference>
<dbReference type="Pfam" id="PF12802">
    <property type="entry name" value="MarR_2"/>
    <property type="match status" value="1"/>
</dbReference>
<dbReference type="InterPro" id="IPR036390">
    <property type="entry name" value="WH_DNA-bd_sf"/>
</dbReference>
<evidence type="ECO:0000259" key="4">
    <source>
        <dbReference type="PROSITE" id="PS50995"/>
    </source>
</evidence>
<dbReference type="Proteomes" id="UP000294854">
    <property type="component" value="Unassembled WGS sequence"/>
</dbReference>
<dbReference type="STRING" id="1122149.FD44_GL001440"/>
<evidence type="ECO:0000256" key="2">
    <source>
        <dbReference type="ARBA" id="ARBA00023125"/>
    </source>
</evidence>
<dbReference type="PANTHER" id="PTHR42756:SF1">
    <property type="entry name" value="TRANSCRIPTIONAL REPRESSOR OF EMRAB OPERON"/>
    <property type="match status" value="1"/>
</dbReference>
<organism evidence="5 6">
    <name type="scientific">Secundilactobacillus malefermentans</name>
    <dbReference type="NCBI Taxonomy" id="176292"/>
    <lineage>
        <taxon>Bacteria</taxon>
        <taxon>Bacillati</taxon>
        <taxon>Bacillota</taxon>
        <taxon>Bacilli</taxon>
        <taxon>Lactobacillales</taxon>
        <taxon>Lactobacillaceae</taxon>
        <taxon>Secundilactobacillus</taxon>
    </lineage>
</organism>
<sequence>MGINHQLHNLANRSTRKFNKTFLSEDITGKQGGILHYLLLRTDKGPIFQRDIESYFGIRPPSVTSILQKMEKKGYLVRKSMPDDARFKQIMLTPKALSYRESVVNGTYDYEKKLIKGISEADLEVWQRVTAQIVKNIDSDETQGGTTK</sequence>
<dbReference type="SMART" id="SM00347">
    <property type="entry name" value="HTH_MARR"/>
    <property type="match status" value="1"/>
</dbReference>
<dbReference type="AlphaFoldDB" id="A0A4R5NFV3"/>
<evidence type="ECO:0000256" key="1">
    <source>
        <dbReference type="ARBA" id="ARBA00023015"/>
    </source>
</evidence>
<keyword evidence="3" id="KW-0804">Transcription</keyword>
<dbReference type="InterPro" id="IPR036388">
    <property type="entry name" value="WH-like_DNA-bd_sf"/>
</dbReference>
<proteinExistence type="predicted"/>
<dbReference type="Gene3D" id="1.10.10.10">
    <property type="entry name" value="Winged helix-like DNA-binding domain superfamily/Winged helix DNA-binding domain"/>
    <property type="match status" value="1"/>
</dbReference>
<dbReference type="PROSITE" id="PS50995">
    <property type="entry name" value="HTH_MARR_2"/>
    <property type="match status" value="1"/>
</dbReference>
<evidence type="ECO:0000313" key="5">
    <source>
        <dbReference type="EMBL" id="TDG72972.1"/>
    </source>
</evidence>
<keyword evidence="6" id="KW-1185">Reference proteome</keyword>
<comment type="caution">
    <text evidence="5">The sequence shown here is derived from an EMBL/GenBank/DDBJ whole genome shotgun (WGS) entry which is preliminary data.</text>
</comment>
<feature type="domain" description="HTH marR-type" evidence="4">
    <location>
        <begin position="1"/>
        <end position="135"/>
    </location>
</feature>
<dbReference type="GO" id="GO:0003677">
    <property type="term" value="F:DNA binding"/>
    <property type="evidence" value="ECO:0007669"/>
    <property type="project" value="UniProtKB-KW"/>
</dbReference>
<name>A0A4R5NFV3_9LACO</name>
<accession>A0A4R5NFV3</accession>
<gene>
    <name evidence="5" type="ORF">C5L31_001475</name>
</gene>
<dbReference type="PRINTS" id="PR00598">
    <property type="entry name" value="HTHMARR"/>
</dbReference>
<dbReference type="GO" id="GO:0003700">
    <property type="term" value="F:DNA-binding transcription factor activity"/>
    <property type="evidence" value="ECO:0007669"/>
    <property type="project" value="InterPro"/>
</dbReference>
<dbReference type="InterPro" id="IPR000835">
    <property type="entry name" value="HTH_MarR-typ"/>
</dbReference>
<dbReference type="PANTHER" id="PTHR42756">
    <property type="entry name" value="TRANSCRIPTIONAL REGULATOR, MARR"/>
    <property type="match status" value="1"/>
</dbReference>
<dbReference type="EMBL" id="PUFO01000093">
    <property type="protein sequence ID" value="TDG72972.1"/>
    <property type="molecule type" value="Genomic_DNA"/>
</dbReference>
<evidence type="ECO:0000256" key="3">
    <source>
        <dbReference type="ARBA" id="ARBA00023163"/>
    </source>
</evidence>